<reference evidence="2" key="1">
    <citation type="submission" date="2020-05" db="EMBL/GenBank/DDBJ databases">
        <authorList>
            <person name="Rincon C."/>
            <person name="Sanders R I."/>
            <person name="Robbins C."/>
            <person name="Chaturvedi A."/>
        </authorList>
    </citation>
    <scope>NUCLEOTIDE SEQUENCE</scope>
    <source>
        <strain evidence="2">CHB12</strain>
    </source>
</reference>
<evidence type="ECO:0000313" key="2">
    <source>
        <dbReference type="EMBL" id="CAB5384065.1"/>
    </source>
</evidence>
<dbReference type="InterPro" id="IPR000719">
    <property type="entry name" value="Prot_kinase_dom"/>
</dbReference>
<proteinExistence type="predicted"/>
<dbReference type="PROSITE" id="PS50011">
    <property type="entry name" value="PROTEIN_KINASE_DOM"/>
    <property type="match status" value="1"/>
</dbReference>
<evidence type="ECO:0000259" key="1">
    <source>
        <dbReference type="PROSITE" id="PS50011"/>
    </source>
</evidence>
<dbReference type="AlphaFoldDB" id="A0A916EFJ0"/>
<protein>
    <recommendedName>
        <fullName evidence="1">Protein kinase domain-containing protein</fullName>
    </recommendedName>
</protein>
<organism evidence="2 3">
    <name type="scientific">Rhizophagus irregularis</name>
    <dbReference type="NCBI Taxonomy" id="588596"/>
    <lineage>
        <taxon>Eukaryota</taxon>
        <taxon>Fungi</taxon>
        <taxon>Fungi incertae sedis</taxon>
        <taxon>Mucoromycota</taxon>
        <taxon>Glomeromycotina</taxon>
        <taxon>Glomeromycetes</taxon>
        <taxon>Glomerales</taxon>
        <taxon>Glomeraceae</taxon>
        <taxon>Rhizophagus</taxon>
    </lineage>
</organism>
<dbReference type="EMBL" id="CAGKOT010000050">
    <property type="protein sequence ID" value="CAB5384065.1"/>
    <property type="molecule type" value="Genomic_DNA"/>
</dbReference>
<dbReference type="Proteomes" id="UP000684084">
    <property type="component" value="Unassembled WGS sequence"/>
</dbReference>
<comment type="caution">
    <text evidence="2">The sequence shown here is derived from an EMBL/GenBank/DDBJ whole genome shotgun (WGS) entry which is preliminary data.</text>
</comment>
<sequence length="116" mass="13233">MRLKNMGLCGEVDSLDETKIYGVMPYMAPEVLRGKPYTQAADIYSFGNEEIVIQFEEAEEYRKANLTSTENYQTATHPQAIHTSRLLNPIIKDLQKNDDDYNSQSLDHCALPISFK</sequence>
<name>A0A916EFJ0_9GLOM</name>
<feature type="domain" description="Protein kinase" evidence="1">
    <location>
        <begin position="1"/>
        <end position="116"/>
    </location>
</feature>
<gene>
    <name evidence="2" type="ORF">CHRIB12_LOCUS18710</name>
</gene>
<dbReference type="GO" id="GO:0004672">
    <property type="term" value="F:protein kinase activity"/>
    <property type="evidence" value="ECO:0007669"/>
    <property type="project" value="InterPro"/>
</dbReference>
<accession>A0A916EFJ0</accession>
<evidence type="ECO:0000313" key="3">
    <source>
        <dbReference type="Proteomes" id="UP000684084"/>
    </source>
</evidence>
<dbReference type="OrthoDB" id="2424465at2759"/>
<dbReference type="GO" id="GO:0005524">
    <property type="term" value="F:ATP binding"/>
    <property type="evidence" value="ECO:0007669"/>
    <property type="project" value="InterPro"/>
</dbReference>